<dbReference type="InterPro" id="IPR003188">
    <property type="entry name" value="PTS_IIA_lac/cel"/>
</dbReference>
<feature type="active site" description="Tele-phosphohistidine intermediate" evidence="5">
    <location>
        <position position="79"/>
    </location>
</feature>
<dbReference type="GO" id="GO:0009401">
    <property type="term" value="P:phosphoenolpyruvate-dependent sugar phosphotransferase system"/>
    <property type="evidence" value="ECO:0007669"/>
    <property type="project" value="UniProtKB-KW"/>
</dbReference>
<proteinExistence type="predicted"/>
<dbReference type="PANTHER" id="PTHR34382">
    <property type="entry name" value="PTS SYSTEM N,N'-DIACETYLCHITOBIOSE-SPECIFIC EIIA COMPONENT"/>
    <property type="match status" value="1"/>
</dbReference>
<keyword evidence="6" id="KW-0460">Magnesium</keyword>
<gene>
    <name evidence="7" type="ORF">BG04_3307</name>
</gene>
<dbReference type="Proteomes" id="UP000031829">
    <property type="component" value="Chromosome"/>
</dbReference>
<dbReference type="AlphaFoldDB" id="A0A0B6AR27"/>
<evidence type="ECO:0000256" key="1">
    <source>
        <dbReference type="ARBA" id="ARBA00022448"/>
    </source>
</evidence>
<evidence type="ECO:0000256" key="5">
    <source>
        <dbReference type="PIRSR" id="PIRSR000699-1"/>
    </source>
</evidence>
<evidence type="ECO:0000256" key="3">
    <source>
        <dbReference type="ARBA" id="ARBA00022679"/>
    </source>
</evidence>
<dbReference type="GO" id="GO:0046872">
    <property type="term" value="F:metal ion binding"/>
    <property type="evidence" value="ECO:0007669"/>
    <property type="project" value="UniProtKB-KW"/>
</dbReference>
<dbReference type="PROSITE" id="PS51095">
    <property type="entry name" value="PTS_EIIA_TYPE_3"/>
    <property type="match status" value="1"/>
</dbReference>
<dbReference type="GeneID" id="93641368"/>
<protein>
    <submittedName>
        <fullName evidence="7">PTS system, Lactose/Cellobiose specific IIA subunit</fullName>
    </submittedName>
</protein>
<evidence type="ECO:0000256" key="6">
    <source>
        <dbReference type="PIRSR" id="PIRSR000699-2"/>
    </source>
</evidence>
<dbReference type="InterPro" id="IPR036542">
    <property type="entry name" value="PTS_IIA_lac/cel_sf"/>
</dbReference>
<comment type="cofactor">
    <cofactor evidence="6">
        <name>Mg(2+)</name>
        <dbReference type="ChEBI" id="CHEBI:18420"/>
    </cofactor>
    <text evidence="6">Binds 1 Mg(2+) ion per trimer.</text>
</comment>
<dbReference type="PANTHER" id="PTHR34382:SF7">
    <property type="entry name" value="PTS SYSTEM N,N'-DIACETYLCHITOBIOSE-SPECIFIC EIIA COMPONENT"/>
    <property type="match status" value="1"/>
</dbReference>
<keyword evidence="4" id="KW-0598">Phosphotransferase system</keyword>
<dbReference type="SUPFAM" id="SSF46973">
    <property type="entry name" value="Enzyme IIa from lactose specific PTS, IIa-lac"/>
    <property type="match status" value="1"/>
</dbReference>
<dbReference type="CDD" id="cd00215">
    <property type="entry name" value="PTS_IIA_lac"/>
    <property type="match status" value="1"/>
</dbReference>
<organism evidence="7 8">
    <name type="scientific">Priestia megaterium (strain ATCC 14581 / DSM 32 / CCUG 1817 / JCM 2506 / NBRC 15308 / NCIMB 9376 / NCTC 10342 / NRRL B-14308 / VKM B-512 / Ford 19)</name>
    <name type="common">Bacillus megaterium</name>
    <dbReference type="NCBI Taxonomy" id="1348623"/>
    <lineage>
        <taxon>Bacteria</taxon>
        <taxon>Bacillati</taxon>
        <taxon>Bacillota</taxon>
        <taxon>Bacilli</taxon>
        <taxon>Bacillales</taxon>
        <taxon>Bacillaceae</taxon>
        <taxon>Priestia</taxon>
    </lineage>
</organism>
<keyword evidence="1" id="KW-0813">Transport</keyword>
<keyword evidence="6" id="KW-0479">Metal-binding</keyword>
<dbReference type="Pfam" id="PF02255">
    <property type="entry name" value="PTS_IIA"/>
    <property type="match status" value="1"/>
</dbReference>
<keyword evidence="3" id="KW-0808">Transferase</keyword>
<dbReference type="EMBL" id="CP009920">
    <property type="protein sequence ID" value="AJI23582.1"/>
    <property type="molecule type" value="Genomic_DNA"/>
</dbReference>
<evidence type="ECO:0000313" key="8">
    <source>
        <dbReference type="Proteomes" id="UP000031829"/>
    </source>
</evidence>
<sequence>MTEAANIENEIFELIAYGGNARSLAYEALEAAEDYDFNRADELLKQSQEELSHAHKTQTALIQRELNGKTIEKSLLLIHAQDHLMTAISEQKLIEHMIKLIKKFKKEGENQ</sequence>
<keyword evidence="2" id="KW-0762">Sugar transport</keyword>
<accession>A0A0B6AR27</accession>
<evidence type="ECO:0000313" key="7">
    <source>
        <dbReference type="EMBL" id="AJI23582.1"/>
    </source>
</evidence>
<reference evidence="7 8" key="1">
    <citation type="journal article" date="2015" name="Genome Announc.">
        <title>Complete genome sequences for 35 biothreat assay-relevant bacillus species.</title>
        <authorList>
            <person name="Johnson S.L."/>
            <person name="Daligault H.E."/>
            <person name="Davenport K.W."/>
            <person name="Jaissle J."/>
            <person name="Frey K.G."/>
            <person name="Ladner J.T."/>
            <person name="Broomall S.M."/>
            <person name="Bishop-Lilly K.A."/>
            <person name="Bruce D.C."/>
            <person name="Gibbons H.S."/>
            <person name="Coyne S.R."/>
            <person name="Lo C.C."/>
            <person name="Meincke L."/>
            <person name="Munk A.C."/>
            <person name="Koroleva G.I."/>
            <person name="Rosenzweig C.N."/>
            <person name="Palacios G.F."/>
            <person name="Redden C.L."/>
            <person name="Minogue T.D."/>
            <person name="Chain P.S."/>
        </authorList>
    </citation>
    <scope>NUCLEOTIDE SEQUENCE [LARGE SCALE GENOMIC DNA]</scope>
    <source>
        <strain evidence="8">ATCC 14581 / DSM 32 / JCM 2506 / NBRC 15308 / NCIMB 9376 / NCTC 10342 / NRRL B-14308 / VKM B-512</strain>
    </source>
</reference>
<dbReference type="Gene3D" id="1.20.58.80">
    <property type="entry name" value="Phosphotransferase system, lactose/cellobiose-type IIA subunit"/>
    <property type="match status" value="1"/>
</dbReference>
<evidence type="ECO:0000256" key="4">
    <source>
        <dbReference type="ARBA" id="ARBA00022683"/>
    </source>
</evidence>
<dbReference type="PIRSF" id="PIRSF000699">
    <property type="entry name" value="PTS_IILac_III"/>
    <property type="match status" value="1"/>
</dbReference>
<feature type="binding site" evidence="6">
    <location>
        <position position="82"/>
    </location>
    <ligand>
        <name>Mg(2+)</name>
        <dbReference type="ChEBI" id="CHEBI:18420"/>
        <note>ligand shared between all trimeric partners</note>
    </ligand>
</feature>
<evidence type="ECO:0000256" key="2">
    <source>
        <dbReference type="ARBA" id="ARBA00022597"/>
    </source>
</evidence>
<dbReference type="GO" id="GO:0016740">
    <property type="term" value="F:transferase activity"/>
    <property type="evidence" value="ECO:0007669"/>
    <property type="project" value="UniProtKB-KW"/>
</dbReference>
<dbReference type="KEGG" id="bmeg:BG04_3307"/>
<dbReference type="HOGENOM" id="CLU_152490_1_0_9"/>
<dbReference type="RefSeq" id="WP_034653967.1">
    <property type="nucleotide sequence ID" value="NZ_BCVB01000007.1"/>
</dbReference>
<name>A0A0B6AR27_PRIM2</name>